<dbReference type="Gene3D" id="1.20.1280.50">
    <property type="match status" value="1"/>
</dbReference>
<dbReference type="CDD" id="cd22157">
    <property type="entry name" value="F-box_AtFBW1-like"/>
    <property type="match status" value="1"/>
</dbReference>
<evidence type="ECO:0000259" key="1">
    <source>
        <dbReference type="SMART" id="SM00256"/>
    </source>
</evidence>
<proteinExistence type="predicted"/>
<dbReference type="RefSeq" id="XP_010515038.1">
    <property type="nucleotide sequence ID" value="XM_010516736.2"/>
</dbReference>
<keyword evidence="2" id="KW-1185">Reference proteome</keyword>
<sequence>MLKRVVAFVYSVLASPASMDPTPICIPLELQIEILLRLPVKSLLRFRCVSKLWSSIITSQDFQKRYLNIASSSSPRLLIAFEDFYGEKLTLVSSPNPNTSLSSSSSSCCVPYEDLSLRLNIKGKKVYNAGRGLICVGGFSNVGICNPSRRQLHTFPDFEFKNYPQVFPRPKYMFGYDPVGDQYKVLAVDDLPWRLEHKVIVLGGEEAWREAPCITCPHIIHTWGMYMNGTLYYGASMKDTDSPDSNSIIVSFDVRLETFNVINVPSRLIPMGFENMWVADKWAITVTDKTLINYRGKIGVVEKPRKGSFRMWVVEDAKKEEWSMNTFHLPQSAAGDDFNVMDTFYNGEVCLVPKELSDPFRLFFYNLDRKSMRSVTIEGLPMSELKRFSDISVTVSDYYESLKNMKFI</sequence>
<gene>
    <name evidence="3" type="primary">LOC104790940</name>
</gene>
<feature type="domain" description="F-box" evidence="1">
    <location>
        <begin position="26"/>
        <end position="66"/>
    </location>
</feature>
<dbReference type="GeneID" id="104790940"/>
<dbReference type="InterPro" id="IPR001810">
    <property type="entry name" value="F-box_dom"/>
</dbReference>
<reference evidence="3" key="2">
    <citation type="submission" date="2025-08" db="UniProtKB">
        <authorList>
            <consortium name="RefSeq"/>
        </authorList>
    </citation>
    <scope>IDENTIFICATION</scope>
    <source>
        <tissue evidence="3">Leaf</tissue>
    </source>
</reference>
<dbReference type="Pfam" id="PF08268">
    <property type="entry name" value="FBA_3"/>
    <property type="match status" value="1"/>
</dbReference>
<dbReference type="Pfam" id="PF00646">
    <property type="entry name" value="F-box"/>
    <property type="match status" value="1"/>
</dbReference>
<evidence type="ECO:0000313" key="2">
    <source>
        <dbReference type="Proteomes" id="UP000694864"/>
    </source>
</evidence>
<dbReference type="InterPro" id="IPR013187">
    <property type="entry name" value="F-box-assoc_dom_typ3"/>
</dbReference>
<reference evidence="2" key="1">
    <citation type="journal article" date="2014" name="Nat. Commun.">
        <title>The emerging biofuel crop Camelina sativa retains a highly undifferentiated hexaploid genome structure.</title>
        <authorList>
            <person name="Kagale S."/>
            <person name="Koh C."/>
            <person name="Nixon J."/>
            <person name="Bollina V."/>
            <person name="Clarke W.E."/>
            <person name="Tuteja R."/>
            <person name="Spillane C."/>
            <person name="Robinson S.J."/>
            <person name="Links M.G."/>
            <person name="Clarke C."/>
            <person name="Higgins E.E."/>
            <person name="Huebert T."/>
            <person name="Sharpe A.G."/>
            <person name="Parkin I.A."/>
        </authorList>
    </citation>
    <scope>NUCLEOTIDE SEQUENCE [LARGE SCALE GENOMIC DNA]</scope>
    <source>
        <strain evidence="2">cv. DH55</strain>
    </source>
</reference>
<protein>
    <submittedName>
        <fullName evidence="3">F-box protein At3g47150</fullName>
    </submittedName>
</protein>
<dbReference type="NCBIfam" id="TIGR01640">
    <property type="entry name" value="F_box_assoc_1"/>
    <property type="match status" value="1"/>
</dbReference>
<dbReference type="InterPro" id="IPR017451">
    <property type="entry name" value="F-box-assoc_interact_dom"/>
</dbReference>
<name>A0ABM0ZFJ4_CAMSA</name>
<accession>A0ABM0ZFJ4</accession>
<dbReference type="PANTHER" id="PTHR31111:SF47">
    <property type="entry name" value="F-BOX ASSOCIATED UBIQUITINATION EFFECTOR FAMILY PROTEIN"/>
    <property type="match status" value="1"/>
</dbReference>
<dbReference type="SMART" id="SM00256">
    <property type="entry name" value="FBOX"/>
    <property type="match status" value="1"/>
</dbReference>
<organism evidence="2 3">
    <name type="scientific">Camelina sativa</name>
    <name type="common">False flax</name>
    <name type="synonym">Myagrum sativum</name>
    <dbReference type="NCBI Taxonomy" id="90675"/>
    <lineage>
        <taxon>Eukaryota</taxon>
        <taxon>Viridiplantae</taxon>
        <taxon>Streptophyta</taxon>
        <taxon>Embryophyta</taxon>
        <taxon>Tracheophyta</taxon>
        <taxon>Spermatophyta</taxon>
        <taxon>Magnoliopsida</taxon>
        <taxon>eudicotyledons</taxon>
        <taxon>Gunneridae</taxon>
        <taxon>Pentapetalae</taxon>
        <taxon>rosids</taxon>
        <taxon>malvids</taxon>
        <taxon>Brassicales</taxon>
        <taxon>Brassicaceae</taxon>
        <taxon>Camelineae</taxon>
        <taxon>Camelina</taxon>
    </lineage>
</organism>
<dbReference type="InterPro" id="IPR036047">
    <property type="entry name" value="F-box-like_dom_sf"/>
</dbReference>
<dbReference type="PANTHER" id="PTHR31111">
    <property type="entry name" value="BNAA05G37150D PROTEIN-RELATED"/>
    <property type="match status" value="1"/>
</dbReference>
<dbReference type="Proteomes" id="UP000694864">
    <property type="component" value="Chromosome 6"/>
</dbReference>
<dbReference type="SUPFAM" id="SSF81383">
    <property type="entry name" value="F-box domain"/>
    <property type="match status" value="1"/>
</dbReference>
<evidence type="ECO:0000313" key="3">
    <source>
        <dbReference type="RefSeq" id="XP_010515038.1"/>
    </source>
</evidence>